<evidence type="ECO:0000259" key="1">
    <source>
        <dbReference type="Pfam" id="PF13274"/>
    </source>
</evidence>
<reference evidence="2" key="1">
    <citation type="submission" date="2013-10" db="EMBL/GenBank/DDBJ databases">
        <authorList>
            <person name="Crossman L."/>
        </authorList>
    </citation>
    <scope>NUCLEOTIDE SEQUENCE</scope>
</reference>
<comment type="caution">
    <text evidence="2">The sequence shown here is derived from an EMBL/GenBank/DDBJ whole genome shotgun (WGS) entry which is preliminary data.</text>
</comment>
<proteinExistence type="predicted"/>
<protein>
    <submittedName>
        <fullName evidence="2">GepA protein</fullName>
    </submittedName>
</protein>
<organism evidence="2">
    <name type="scientific">Ligilactobacillus salivarius cp400</name>
    <dbReference type="NCBI Taxonomy" id="1273133"/>
    <lineage>
        <taxon>Bacteria</taxon>
        <taxon>Bacillati</taxon>
        <taxon>Bacillota</taxon>
        <taxon>Bacilli</taxon>
        <taxon>Lactobacillales</taxon>
        <taxon>Lactobacillaceae</taxon>
        <taxon>Ligilactobacillus</taxon>
    </lineage>
</organism>
<name>V6DKV4_9LACO</name>
<sequence length="250" mass="28782">MIQHIIAISTSYVLGTRIAWHYADNKISPSVLEELSKKTKSILGSPEYSIHKLNTDSKSWSSVIEKDSFFKDLTVFESIDDFLNAINSDKQVTALDIAKLLLSIQPMTHLKLQKMIYLAYADYLSLTKKRLFEDEILAFKYGPVVREVYDYYKANGSQTIEGQIDDRKYIHLNDITIPMTLAKILQSDDKKDILNSVKETFTRYGSKTAYELVDITHREGSPWDRAEKLGRNTRITDDLILKYHSVELVM</sequence>
<evidence type="ECO:0000313" key="2">
    <source>
        <dbReference type="EMBL" id="CDK34266.1"/>
    </source>
</evidence>
<dbReference type="InterPro" id="IPR025272">
    <property type="entry name" value="SocA_Panacea"/>
</dbReference>
<gene>
    <name evidence="2" type="ORF">LSCP400_00631</name>
</gene>
<feature type="domain" description="Antitoxin SocA-like Panacea" evidence="1">
    <location>
        <begin position="112"/>
        <end position="223"/>
    </location>
</feature>
<dbReference type="AlphaFoldDB" id="V6DKV4"/>
<accession>V6DKV4</accession>
<dbReference type="Pfam" id="PF13274">
    <property type="entry name" value="SocA_Panacea"/>
    <property type="match status" value="1"/>
</dbReference>
<reference evidence="2" key="2">
    <citation type="journal article" date="2014" name="Genome Announc.">
        <title>Draft Genome Sequence of a Novel Lactobacillus salivarius Strain Isolated from Piglet.</title>
        <authorList>
            <person name="Mackenzie D.A."/>
            <person name="McLay K."/>
            <person name="Roos S."/>
            <person name="Walter J."/>
            <person name="Swarbreck D."/>
            <person name="Drou N."/>
            <person name="Crossman L.C."/>
            <person name="Juge N."/>
        </authorList>
    </citation>
    <scope>NUCLEOTIDE SEQUENCE [LARGE SCALE GENOMIC DNA]</scope>
    <source>
        <strain>cp400</strain>
    </source>
</reference>
<dbReference type="EMBL" id="CBVR010000001">
    <property type="protein sequence ID" value="CDK34266.1"/>
    <property type="molecule type" value="Genomic_DNA"/>
</dbReference>